<dbReference type="Proteomes" id="UP000306477">
    <property type="component" value="Unassembled WGS sequence"/>
</dbReference>
<dbReference type="InterPro" id="IPR034139">
    <property type="entry name" value="TOPRIM_OLD"/>
</dbReference>
<dbReference type="CDD" id="cd01026">
    <property type="entry name" value="TOPRIM_OLD"/>
    <property type="match status" value="1"/>
</dbReference>
<dbReference type="OrthoDB" id="308933at2"/>
<dbReference type="InterPro" id="IPR041685">
    <property type="entry name" value="AAA_GajA/Old/RecF-like"/>
</dbReference>
<dbReference type="InterPro" id="IPR027417">
    <property type="entry name" value="P-loop_NTPase"/>
</dbReference>
<sequence>MYLSEILITNFRKFGKSGLHLKLNKGFNLFVGENDSGKTTVIDAIKLVLGTQSNDFNKIEIDDFHIPNGSTSESDRASTIEISCIIRDLSLDEAKHLLEWLSFEKNNGKTEYVLHLTYNAKRQGKKIFYDVKAGKGEGAKLLNSEARNRIKATYLKPLRDANTELAPRKNSRLSQILSSHSAFEDEDSHFLVETFKEANNKIDLYFKGKNMDQSELPDQEGKNLLKEINSYLEKFSNKNNVLESGFKVSDLKLRYILERLSLQFSSEKPGLGSNNILFIATELLLLKREEFDGLKIALIEEIEAHLHTQAQIRLIEYLQEEAESSNIQLLLTTHSTVLSSKIKLENLFICNNDNIFSMRPDETELLKGDYLFLERFLDATKADMFFAQGVIMVEGDAENLIIPALSRVIDKPLSQYGVTVLNVGSTAFLRYSRIFRRKNIKEGQFTIPVACITDLDIDTEAYIGDEGLGEAYYEKRTEKVSSIKQRIDGQMVKTFISPFWTLEHDIALSGLRPLLVKAVLQAKKIQNSDEYGLTDKKGETVEEEIINLEATWNENGYNDFQVAYDIYKNIITKKNNKVSKAIIGQCFASLLEQYKDKKWLKKLILEDKYIEYLVNAINYATSQGGGKIG</sequence>
<keyword evidence="4" id="KW-1185">Reference proteome</keyword>
<gene>
    <name evidence="3" type="ORF">E1I69_22040</name>
</gene>
<feature type="domain" description="OLD protein-like TOPRIM" evidence="2">
    <location>
        <begin position="385"/>
        <end position="456"/>
    </location>
</feature>
<comment type="caution">
    <text evidence="3">The sequence shown here is derived from an EMBL/GenBank/DDBJ whole genome shotgun (WGS) entry which is preliminary data.</text>
</comment>
<evidence type="ECO:0000259" key="2">
    <source>
        <dbReference type="Pfam" id="PF20469"/>
    </source>
</evidence>
<dbReference type="PANTHER" id="PTHR43581">
    <property type="entry name" value="ATP/GTP PHOSPHATASE"/>
    <property type="match status" value="1"/>
</dbReference>
<protein>
    <submittedName>
        <fullName evidence="3">DUF2813 domain-containing protein</fullName>
    </submittedName>
</protein>
<evidence type="ECO:0000313" key="4">
    <source>
        <dbReference type="Proteomes" id="UP000306477"/>
    </source>
</evidence>
<organism evidence="3 4">
    <name type="scientific">Bacillus timonensis</name>
    <dbReference type="NCBI Taxonomy" id="1033734"/>
    <lineage>
        <taxon>Bacteria</taxon>
        <taxon>Bacillati</taxon>
        <taxon>Bacillota</taxon>
        <taxon>Bacilli</taxon>
        <taxon>Bacillales</taxon>
        <taxon>Bacillaceae</taxon>
        <taxon>Bacillus</taxon>
    </lineage>
</organism>
<name>A0A4S3PJR2_9BACI</name>
<dbReference type="Pfam" id="PF13175">
    <property type="entry name" value="AAA_15"/>
    <property type="match status" value="1"/>
</dbReference>
<dbReference type="EMBL" id="SLUB01000074">
    <property type="protein sequence ID" value="THE09528.1"/>
    <property type="molecule type" value="Genomic_DNA"/>
</dbReference>
<dbReference type="AlphaFoldDB" id="A0A4S3PJR2"/>
<dbReference type="Pfam" id="PF20469">
    <property type="entry name" value="OLD-like_TOPRIM"/>
    <property type="match status" value="1"/>
</dbReference>
<evidence type="ECO:0000259" key="1">
    <source>
        <dbReference type="Pfam" id="PF13175"/>
    </source>
</evidence>
<dbReference type="InterPro" id="IPR051396">
    <property type="entry name" value="Bact_Antivir_Def_Nuclease"/>
</dbReference>
<accession>A0A4S3PJR2</accession>
<evidence type="ECO:0000313" key="3">
    <source>
        <dbReference type="EMBL" id="THE09528.1"/>
    </source>
</evidence>
<reference evidence="3 4" key="1">
    <citation type="journal article" date="2019" name="Indoor Air">
        <title>Impacts of indoor surface finishes on bacterial viability.</title>
        <authorList>
            <person name="Hu J."/>
            <person name="Maamar S.B."/>
            <person name="Glawe A.J."/>
            <person name="Gottel N."/>
            <person name="Gilbert J.A."/>
            <person name="Hartmann E.M."/>
        </authorList>
    </citation>
    <scope>NUCLEOTIDE SEQUENCE [LARGE SCALE GENOMIC DNA]</scope>
    <source>
        <strain evidence="3 4">AF060A6</strain>
    </source>
</reference>
<dbReference type="SUPFAM" id="SSF52540">
    <property type="entry name" value="P-loop containing nucleoside triphosphate hydrolases"/>
    <property type="match status" value="1"/>
</dbReference>
<dbReference type="Gene3D" id="3.40.50.300">
    <property type="entry name" value="P-loop containing nucleotide triphosphate hydrolases"/>
    <property type="match status" value="1"/>
</dbReference>
<dbReference type="RefSeq" id="WP_121449335.1">
    <property type="nucleotide sequence ID" value="NZ_SLUB01000074.1"/>
</dbReference>
<feature type="domain" description="Endonuclease GajA/Old nuclease/RecF-like AAA" evidence="1">
    <location>
        <begin position="1"/>
        <end position="336"/>
    </location>
</feature>
<proteinExistence type="predicted"/>
<dbReference type="PANTHER" id="PTHR43581:SF4">
    <property type="entry name" value="ATP_GTP PHOSPHATASE"/>
    <property type="match status" value="1"/>
</dbReference>